<proteinExistence type="predicted"/>
<dbReference type="InterPro" id="IPR006059">
    <property type="entry name" value="SBP"/>
</dbReference>
<dbReference type="Pfam" id="PF13416">
    <property type="entry name" value="SBP_bac_8"/>
    <property type="match status" value="1"/>
</dbReference>
<dbReference type="Proteomes" id="UP001521074">
    <property type="component" value="Unassembled WGS sequence"/>
</dbReference>
<name>A0ABS8W0I6_9PROT</name>
<keyword evidence="2" id="KW-1185">Reference proteome</keyword>
<dbReference type="RefSeq" id="WP_232878727.1">
    <property type="nucleotide sequence ID" value="NZ_JAJSOJ010000055.1"/>
</dbReference>
<accession>A0ABS8W0I6</accession>
<protein>
    <submittedName>
        <fullName evidence="1">Extracellular solute-binding protein</fullName>
    </submittedName>
</protein>
<evidence type="ECO:0000313" key="1">
    <source>
        <dbReference type="EMBL" id="MCE0744994.1"/>
    </source>
</evidence>
<dbReference type="SUPFAM" id="SSF53850">
    <property type="entry name" value="Periplasmic binding protein-like II"/>
    <property type="match status" value="1"/>
</dbReference>
<reference evidence="1 2" key="1">
    <citation type="submission" date="2021-12" db="EMBL/GenBank/DDBJ databases">
        <title>Genome sequence of Acetobacter sicerae DmPark20a_162.</title>
        <authorList>
            <person name="Chaston J.M."/>
        </authorList>
    </citation>
    <scope>NUCLEOTIDE SEQUENCE [LARGE SCALE GENOMIC DNA]</scope>
    <source>
        <strain evidence="1 2">DmPark20a_162</strain>
    </source>
</reference>
<comment type="caution">
    <text evidence="1">The sequence shown here is derived from an EMBL/GenBank/DDBJ whole genome shotgun (WGS) entry which is preliminary data.</text>
</comment>
<evidence type="ECO:0000313" key="2">
    <source>
        <dbReference type="Proteomes" id="UP001521074"/>
    </source>
</evidence>
<dbReference type="Gene3D" id="3.40.190.10">
    <property type="entry name" value="Periplasmic binding protein-like II"/>
    <property type="match status" value="2"/>
</dbReference>
<dbReference type="EMBL" id="JAJSOJ010000055">
    <property type="protein sequence ID" value="MCE0744994.1"/>
    <property type="molecule type" value="Genomic_DNA"/>
</dbReference>
<sequence length="342" mass="37724">MPGLLLAGLMAALFSTGCLVQKSDAATRVRQTAARPLVVATQPGSLNATLNEVVWKPFSQLTHQKVRTTLWSDLTDANYTLLRSGRQNWSLVLIEDDDAETGCSEGLFLPFPATASESSNADPARCGVPALSLDYALSWDSSRFGDTPNWRDFWDVARHPGKRGLRADPRITLEIALLADGVPPDAIYNVLGSPAGLDRAFRRLAQLRPYIVWWTSPAEAMHILTKGAALMSVIPTSEVAAANANLRTPRFRNLWFPLLRVNYDWVIPANGTRDLTSALALATWAAASEQQSALNAQLITPAPEWARPRIGALPPAFPMNVDFWRRNLPAIKTRFDQWLSQR</sequence>
<gene>
    <name evidence="1" type="ORF">LWC05_14015</name>
</gene>
<organism evidence="1 2">
    <name type="scientific">Acetobacter sicerae</name>
    <dbReference type="NCBI Taxonomy" id="85325"/>
    <lineage>
        <taxon>Bacteria</taxon>
        <taxon>Pseudomonadati</taxon>
        <taxon>Pseudomonadota</taxon>
        <taxon>Alphaproteobacteria</taxon>
        <taxon>Acetobacterales</taxon>
        <taxon>Acetobacteraceae</taxon>
        <taxon>Acetobacter</taxon>
    </lineage>
</organism>